<name>A0ABQ6JTP9_9MICO</name>
<evidence type="ECO:0000259" key="3">
    <source>
        <dbReference type="PROSITE" id="PS50943"/>
    </source>
</evidence>
<evidence type="ECO:0000256" key="2">
    <source>
        <dbReference type="SAM" id="MobiDB-lite"/>
    </source>
</evidence>
<keyword evidence="5" id="KW-1185">Reference proteome</keyword>
<dbReference type="InterPro" id="IPR001387">
    <property type="entry name" value="Cro/C1-type_HTH"/>
</dbReference>
<dbReference type="EMBL" id="BSVA01000001">
    <property type="protein sequence ID" value="GMA90469.1"/>
    <property type="molecule type" value="Genomic_DNA"/>
</dbReference>
<dbReference type="Proteomes" id="UP001157069">
    <property type="component" value="Unassembled WGS sequence"/>
</dbReference>
<dbReference type="PROSITE" id="PS50943">
    <property type="entry name" value="HTH_CROC1"/>
    <property type="match status" value="1"/>
</dbReference>
<accession>A0ABQ6JTP9</accession>
<feature type="region of interest" description="Disordered" evidence="2">
    <location>
        <begin position="195"/>
        <end position="254"/>
    </location>
</feature>
<dbReference type="PANTHER" id="PTHR46797">
    <property type="entry name" value="HTH-TYPE TRANSCRIPTIONAL REGULATOR"/>
    <property type="match status" value="1"/>
</dbReference>
<sequence>MLFGMLLMVGPSEIGGADAVRVFDRAAHASAFLHRSEPKFLHFSLEEKNGACHHRDMGSAADETFHDEDVLDSLTVGRRIRQLRLDRGMTLEALASAMGRAISQVSLIENGKRELKLGELQRLARILGTSVDELLTAEPPSRRAALEIALERAQRGPLFQSLGLGPLPIRKSLSDDAIRTILALHDELGRLHRERAATPKRPGAPTPNCGGSSASAATTSPNSSRPRPSCSGRWGTRAVRSRSASHPSSPATWASRCTTCRICPPRRAR</sequence>
<feature type="compositionally biased region" description="Low complexity" evidence="2">
    <location>
        <begin position="212"/>
        <end position="254"/>
    </location>
</feature>
<proteinExistence type="predicted"/>
<protein>
    <recommendedName>
        <fullName evidence="3">HTH cro/C1-type domain-containing protein</fullName>
    </recommendedName>
</protein>
<dbReference type="SUPFAM" id="SSF47413">
    <property type="entry name" value="lambda repressor-like DNA-binding domains"/>
    <property type="match status" value="1"/>
</dbReference>
<dbReference type="CDD" id="cd00093">
    <property type="entry name" value="HTH_XRE"/>
    <property type="match status" value="1"/>
</dbReference>
<gene>
    <name evidence="4" type="ORF">GCM10025869_09980</name>
</gene>
<dbReference type="InterPro" id="IPR010982">
    <property type="entry name" value="Lambda_DNA-bd_dom_sf"/>
</dbReference>
<evidence type="ECO:0000256" key="1">
    <source>
        <dbReference type="ARBA" id="ARBA00023125"/>
    </source>
</evidence>
<feature type="domain" description="HTH cro/C1-type" evidence="3">
    <location>
        <begin position="80"/>
        <end position="134"/>
    </location>
</feature>
<evidence type="ECO:0000313" key="5">
    <source>
        <dbReference type="Proteomes" id="UP001157069"/>
    </source>
</evidence>
<reference evidence="5" key="1">
    <citation type="journal article" date="2019" name="Int. J. Syst. Evol. Microbiol.">
        <title>The Global Catalogue of Microorganisms (GCM) 10K type strain sequencing project: providing services to taxonomists for standard genome sequencing and annotation.</title>
        <authorList>
            <consortium name="The Broad Institute Genomics Platform"/>
            <consortium name="The Broad Institute Genome Sequencing Center for Infectious Disease"/>
            <person name="Wu L."/>
            <person name="Ma J."/>
        </authorList>
    </citation>
    <scope>NUCLEOTIDE SEQUENCE [LARGE SCALE GENOMIC DNA]</scope>
    <source>
        <strain evidence="5">NBRC 108755</strain>
    </source>
</reference>
<dbReference type="Pfam" id="PF13560">
    <property type="entry name" value="HTH_31"/>
    <property type="match status" value="1"/>
</dbReference>
<dbReference type="PANTHER" id="PTHR46797:SF1">
    <property type="entry name" value="METHYLPHOSPHONATE SYNTHASE"/>
    <property type="match status" value="1"/>
</dbReference>
<comment type="caution">
    <text evidence="4">The sequence shown here is derived from an EMBL/GenBank/DDBJ whole genome shotgun (WGS) entry which is preliminary data.</text>
</comment>
<dbReference type="SMART" id="SM00530">
    <property type="entry name" value="HTH_XRE"/>
    <property type="match status" value="1"/>
</dbReference>
<organism evidence="4 5">
    <name type="scientific">Homoserinibacter gongjuensis</name>
    <dbReference type="NCBI Taxonomy" id="1162968"/>
    <lineage>
        <taxon>Bacteria</taxon>
        <taxon>Bacillati</taxon>
        <taxon>Actinomycetota</taxon>
        <taxon>Actinomycetes</taxon>
        <taxon>Micrococcales</taxon>
        <taxon>Microbacteriaceae</taxon>
        <taxon>Homoserinibacter</taxon>
    </lineage>
</organism>
<keyword evidence="1" id="KW-0238">DNA-binding</keyword>
<dbReference type="Gene3D" id="1.10.260.40">
    <property type="entry name" value="lambda repressor-like DNA-binding domains"/>
    <property type="match status" value="1"/>
</dbReference>
<dbReference type="InterPro" id="IPR050807">
    <property type="entry name" value="TransReg_Diox_bact_type"/>
</dbReference>
<evidence type="ECO:0000313" key="4">
    <source>
        <dbReference type="EMBL" id="GMA90469.1"/>
    </source>
</evidence>